<accession>A0A2S6H0A7</accession>
<keyword evidence="2" id="KW-0808">Transferase</keyword>
<keyword evidence="3" id="KW-1185">Reference proteome</keyword>
<dbReference type="InterPro" id="IPR003594">
    <property type="entry name" value="HATPase_dom"/>
</dbReference>
<dbReference type="EMBL" id="PTIX01000001">
    <property type="protein sequence ID" value="PPK70861.1"/>
    <property type="molecule type" value="Genomic_DNA"/>
</dbReference>
<protein>
    <submittedName>
        <fullName evidence="2">Serine/threonine-protein kinase RsbW</fullName>
    </submittedName>
</protein>
<evidence type="ECO:0000313" key="2">
    <source>
        <dbReference type="EMBL" id="PPK70861.1"/>
    </source>
</evidence>
<sequence>MGNRAGEAVELRLDATLAQLPLVRTMAAAVAMRQDYDIDSIADLRLVVDEACGLLLARALPFSTLVVQFDPTPTEVRVRCSVSVLNETPLARSGLGWRLISTLVDTVSTAVFDGEVFAELVIDLCMARRAAVA</sequence>
<reference evidence="2 3" key="1">
    <citation type="submission" date="2018-02" db="EMBL/GenBank/DDBJ databases">
        <title>Genomic Encyclopedia of Archaeal and Bacterial Type Strains, Phase II (KMG-II): from individual species to whole genera.</title>
        <authorList>
            <person name="Goeker M."/>
        </authorList>
    </citation>
    <scope>NUCLEOTIDE SEQUENCE [LARGE SCALE GENOMIC DNA]</scope>
    <source>
        <strain evidence="2 3">YU 961-1</strain>
    </source>
</reference>
<dbReference type="AlphaFoldDB" id="A0A2S6H0A7"/>
<gene>
    <name evidence="2" type="ORF">CLV40_10147</name>
</gene>
<name>A0A2S6H0A7_9PSEU</name>
<keyword evidence="2" id="KW-0418">Kinase</keyword>
<evidence type="ECO:0000313" key="3">
    <source>
        <dbReference type="Proteomes" id="UP000239203"/>
    </source>
</evidence>
<dbReference type="Gene3D" id="3.30.565.10">
    <property type="entry name" value="Histidine kinase-like ATPase, C-terminal domain"/>
    <property type="match status" value="1"/>
</dbReference>
<feature type="domain" description="Histidine kinase/HSP90-like ATPase" evidence="1">
    <location>
        <begin position="14"/>
        <end position="109"/>
    </location>
</feature>
<dbReference type="Pfam" id="PF13581">
    <property type="entry name" value="HATPase_c_2"/>
    <property type="match status" value="1"/>
</dbReference>
<dbReference type="Proteomes" id="UP000239203">
    <property type="component" value="Unassembled WGS sequence"/>
</dbReference>
<evidence type="ECO:0000259" key="1">
    <source>
        <dbReference type="Pfam" id="PF13581"/>
    </source>
</evidence>
<proteinExistence type="predicted"/>
<comment type="caution">
    <text evidence="2">The sequence shown here is derived from an EMBL/GenBank/DDBJ whole genome shotgun (WGS) entry which is preliminary data.</text>
</comment>
<organism evidence="2 3">
    <name type="scientific">Actinokineospora auranticolor</name>
    <dbReference type="NCBI Taxonomy" id="155976"/>
    <lineage>
        <taxon>Bacteria</taxon>
        <taxon>Bacillati</taxon>
        <taxon>Actinomycetota</taxon>
        <taxon>Actinomycetes</taxon>
        <taxon>Pseudonocardiales</taxon>
        <taxon>Pseudonocardiaceae</taxon>
        <taxon>Actinokineospora</taxon>
    </lineage>
</organism>
<dbReference type="InterPro" id="IPR036890">
    <property type="entry name" value="HATPase_C_sf"/>
</dbReference>
<dbReference type="GO" id="GO:0016301">
    <property type="term" value="F:kinase activity"/>
    <property type="evidence" value="ECO:0007669"/>
    <property type="project" value="UniProtKB-KW"/>
</dbReference>